<dbReference type="GO" id="GO:0007266">
    <property type="term" value="P:Rho protein signal transduction"/>
    <property type="evidence" value="ECO:0007669"/>
    <property type="project" value="TreeGrafter"/>
</dbReference>
<dbReference type="AlphaFoldDB" id="A0AAV6ZLT7"/>
<dbReference type="GO" id="GO:0005856">
    <property type="term" value="C:cytoskeleton"/>
    <property type="evidence" value="ECO:0007669"/>
    <property type="project" value="TreeGrafter"/>
</dbReference>
<dbReference type="SMART" id="SM00285">
    <property type="entry name" value="PBD"/>
    <property type="match status" value="1"/>
</dbReference>
<feature type="domain" description="CRIB" evidence="4">
    <location>
        <begin position="51"/>
        <end position="65"/>
    </location>
</feature>
<dbReference type="GO" id="GO:0031274">
    <property type="term" value="P:positive regulation of pseudopodium assembly"/>
    <property type="evidence" value="ECO:0007669"/>
    <property type="project" value="TreeGrafter"/>
</dbReference>
<protein>
    <recommendedName>
        <fullName evidence="4">CRIB domain-containing protein</fullName>
    </recommendedName>
</protein>
<gene>
    <name evidence="5" type="ORF">GDO81_022562</name>
</gene>
<accession>A0AAV6ZLT7</accession>
<dbReference type="PANTHER" id="PTHR15344:SF2">
    <property type="entry name" value="CDC42 EFFECTOR PROTEIN 2"/>
    <property type="match status" value="1"/>
</dbReference>
<evidence type="ECO:0000259" key="4">
    <source>
        <dbReference type="PROSITE" id="PS50108"/>
    </source>
</evidence>
<dbReference type="Pfam" id="PF00786">
    <property type="entry name" value="PBD"/>
    <property type="match status" value="1"/>
</dbReference>
<feature type="region of interest" description="Disordered" evidence="3">
    <location>
        <begin position="126"/>
        <end position="149"/>
    </location>
</feature>
<dbReference type="InterPro" id="IPR051296">
    <property type="entry name" value="Cdc42_Effector_BORG/CEP"/>
</dbReference>
<dbReference type="Proteomes" id="UP000824782">
    <property type="component" value="Unassembled WGS sequence"/>
</dbReference>
<sequence>MVPSITRNLALEALPFTTNKMPAKTPMYLKTSTPKRGKKPKLRDVLSREMISPPLGDFRHSAHIGLEGEDMFGELSFLQGKYDLIPNMGRKLTLQSADNSVDQEFHEGDGSFRPCLKNAVSLPVFTGTQNKERAPPKPPRLHLEEAPSQRSMSISYGEGCFRKDEEMSFSSISKEDSSRFLTASTSSSEGSITGSWTFSPGFGTDRSQSAMDNTDSPNRDNPPSESLFGLDLDLGPSILDDVLRIMDDYKAS</sequence>
<proteinExistence type="inferred from homology"/>
<comment type="caution">
    <text evidence="5">The sequence shown here is derived from an EMBL/GenBank/DDBJ whole genome shotgun (WGS) entry which is preliminary data.</text>
</comment>
<evidence type="ECO:0000256" key="3">
    <source>
        <dbReference type="SAM" id="MobiDB-lite"/>
    </source>
</evidence>
<reference evidence="5" key="1">
    <citation type="thesis" date="2020" institute="ProQuest LLC" country="789 East Eisenhower Parkway, Ann Arbor, MI, USA">
        <title>Comparative Genomics and Chromosome Evolution.</title>
        <authorList>
            <person name="Mudd A.B."/>
        </authorList>
    </citation>
    <scope>NUCLEOTIDE SEQUENCE</scope>
    <source>
        <strain evidence="5">237g6f4</strain>
        <tissue evidence="5">Blood</tissue>
    </source>
</reference>
<dbReference type="GO" id="GO:0005737">
    <property type="term" value="C:cytoplasm"/>
    <property type="evidence" value="ECO:0007669"/>
    <property type="project" value="TreeGrafter"/>
</dbReference>
<dbReference type="PANTHER" id="PTHR15344">
    <property type="entry name" value="CDC42 EFFECTOR PROTEIN BORG"/>
    <property type="match status" value="1"/>
</dbReference>
<evidence type="ECO:0000256" key="2">
    <source>
        <dbReference type="ARBA" id="ARBA00010770"/>
    </source>
</evidence>
<dbReference type="Pfam" id="PF14957">
    <property type="entry name" value="BORG_CEP"/>
    <property type="match status" value="1"/>
</dbReference>
<dbReference type="PROSITE" id="PS50108">
    <property type="entry name" value="CRIB"/>
    <property type="match status" value="1"/>
</dbReference>
<dbReference type="GO" id="GO:0005886">
    <property type="term" value="C:plasma membrane"/>
    <property type="evidence" value="ECO:0007669"/>
    <property type="project" value="TreeGrafter"/>
</dbReference>
<feature type="region of interest" description="Disordered" evidence="3">
    <location>
        <begin position="183"/>
        <end position="233"/>
    </location>
</feature>
<keyword evidence="6" id="KW-1185">Reference proteome</keyword>
<comment type="subcellular location">
    <subcellularLocation>
        <location evidence="1">Endomembrane system</location>
        <topology evidence="1">Peripheral membrane protein</topology>
    </subcellularLocation>
</comment>
<dbReference type="EMBL" id="WNYA01000242">
    <property type="protein sequence ID" value="KAG8549123.1"/>
    <property type="molecule type" value="Genomic_DNA"/>
</dbReference>
<evidence type="ECO:0000256" key="1">
    <source>
        <dbReference type="ARBA" id="ARBA00004184"/>
    </source>
</evidence>
<dbReference type="GO" id="GO:0008360">
    <property type="term" value="P:regulation of cell shape"/>
    <property type="evidence" value="ECO:0007669"/>
    <property type="project" value="TreeGrafter"/>
</dbReference>
<comment type="similarity">
    <text evidence="2">Belongs to the BORG/CEP family.</text>
</comment>
<organism evidence="5 6">
    <name type="scientific">Engystomops pustulosus</name>
    <name type="common">Tungara frog</name>
    <name type="synonym">Physalaemus pustulosus</name>
    <dbReference type="NCBI Taxonomy" id="76066"/>
    <lineage>
        <taxon>Eukaryota</taxon>
        <taxon>Metazoa</taxon>
        <taxon>Chordata</taxon>
        <taxon>Craniata</taxon>
        <taxon>Vertebrata</taxon>
        <taxon>Euteleostomi</taxon>
        <taxon>Amphibia</taxon>
        <taxon>Batrachia</taxon>
        <taxon>Anura</taxon>
        <taxon>Neobatrachia</taxon>
        <taxon>Hyloidea</taxon>
        <taxon>Leptodactylidae</taxon>
        <taxon>Leiuperinae</taxon>
        <taxon>Engystomops</taxon>
    </lineage>
</organism>
<feature type="compositionally biased region" description="Low complexity" evidence="3">
    <location>
        <begin position="183"/>
        <end position="197"/>
    </location>
</feature>
<feature type="compositionally biased region" description="Basic and acidic residues" evidence="3">
    <location>
        <begin position="130"/>
        <end position="147"/>
    </location>
</feature>
<feature type="compositionally biased region" description="Polar residues" evidence="3">
    <location>
        <begin position="205"/>
        <end position="224"/>
    </location>
</feature>
<evidence type="ECO:0000313" key="6">
    <source>
        <dbReference type="Proteomes" id="UP000824782"/>
    </source>
</evidence>
<name>A0AAV6ZLT7_ENGPU</name>
<evidence type="ECO:0000313" key="5">
    <source>
        <dbReference type="EMBL" id="KAG8549123.1"/>
    </source>
</evidence>
<dbReference type="InterPro" id="IPR000095">
    <property type="entry name" value="CRIB_dom"/>
</dbReference>
<dbReference type="InterPro" id="IPR029273">
    <property type="entry name" value="Cdc42_effect-like"/>
</dbReference>
<dbReference type="GO" id="GO:0012505">
    <property type="term" value="C:endomembrane system"/>
    <property type="evidence" value="ECO:0007669"/>
    <property type="project" value="UniProtKB-SubCell"/>
</dbReference>
<dbReference type="GO" id="GO:0030838">
    <property type="term" value="P:positive regulation of actin filament polymerization"/>
    <property type="evidence" value="ECO:0007669"/>
    <property type="project" value="TreeGrafter"/>
</dbReference>
<dbReference type="GO" id="GO:0031267">
    <property type="term" value="F:small GTPase binding"/>
    <property type="evidence" value="ECO:0007669"/>
    <property type="project" value="TreeGrafter"/>
</dbReference>